<dbReference type="EMBL" id="CP036433">
    <property type="protein sequence ID" value="QDU93064.1"/>
    <property type="molecule type" value="Genomic_DNA"/>
</dbReference>
<dbReference type="PANTHER" id="PTHR42796">
    <property type="entry name" value="FUMARYLACETOACETATE HYDROLASE DOMAIN-CONTAINING PROTEIN 2A-RELATED"/>
    <property type="match status" value="1"/>
</dbReference>
<dbReference type="InterPro" id="IPR011234">
    <property type="entry name" value="Fumarylacetoacetase-like_C"/>
</dbReference>
<sequence length="317" mass="33856">MRLCRFSQQGLPQVGFYGDEFVVPLDAASAAAAAAGQSFSLPGEAELLPLLPGGSLHAVAQGLFDWLGKQDSTLVESLQLKLEEVELLLPQPRPNKLFLLAGNYAAHIEEGGAVASERADTFPYVFMKPPSTTLINPGEAIRIPQVSPAHVDWELELAVVIGRGGKGISEAEALKHVAGYTVINDISDRKFRPNPERKPRDKDGFFDWLHGKWHDSFCPCGPCITSAEAIADPQNLEMKLLVNGKIHQDASTGQQIFPVAAVIAFISSFVTLEAGDIISTGTPAGVGNTTGVYLQPGDQVEAYIGSIGSLRNAVVAE</sequence>
<reference evidence="4 5" key="1">
    <citation type="submission" date="2019-02" db="EMBL/GenBank/DDBJ databases">
        <title>Deep-cultivation of Planctomycetes and their phenomic and genomic characterization uncovers novel biology.</title>
        <authorList>
            <person name="Wiegand S."/>
            <person name="Jogler M."/>
            <person name="Boedeker C."/>
            <person name="Pinto D."/>
            <person name="Vollmers J."/>
            <person name="Rivas-Marin E."/>
            <person name="Kohn T."/>
            <person name="Peeters S.H."/>
            <person name="Heuer A."/>
            <person name="Rast P."/>
            <person name="Oberbeckmann S."/>
            <person name="Bunk B."/>
            <person name="Jeske O."/>
            <person name="Meyerdierks A."/>
            <person name="Storesund J.E."/>
            <person name="Kallscheuer N."/>
            <person name="Luecker S."/>
            <person name="Lage O.M."/>
            <person name="Pohl T."/>
            <person name="Merkel B.J."/>
            <person name="Hornburger P."/>
            <person name="Mueller R.-W."/>
            <person name="Bruemmer F."/>
            <person name="Labrenz M."/>
            <person name="Spormann A.M."/>
            <person name="Op den Camp H."/>
            <person name="Overmann J."/>
            <person name="Amann R."/>
            <person name="Jetten M.S.M."/>
            <person name="Mascher T."/>
            <person name="Medema M.H."/>
            <person name="Devos D.P."/>
            <person name="Kaster A.-K."/>
            <person name="Ovreas L."/>
            <person name="Rohde M."/>
            <person name="Galperin M.Y."/>
            <person name="Jogler C."/>
        </authorList>
    </citation>
    <scope>NUCLEOTIDE SEQUENCE [LARGE SCALE GENOMIC DNA]</scope>
    <source>
        <strain evidence="4 5">Pla85_3_4</strain>
    </source>
</reference>
<keyword evidence="5" id="KW-1185">Reference proteome</keyword>
<accession>A0A518DMJ4</accession>
<evidence type="ECO:0000256" key="1">
    <source>
        <dbReference type="ARBA" id="ARBA00010211"/>
    </source>
</evidence>
<evidence type="ECO:0000259" key="3">
    <source>
        <dbReference type="Pfam" id="PF01557"/>
    </source>
</evidence>
<proteinExistence type="inferred from homology"/>
<dbReference type="Pfam" id="PF01557">
    <property type="entry name" value="FAA_hydrolase"/>
    <property type="match status" value="1"/>
</dbReference>
<dbReference type="RefSeq" id="WP_145049551.1">
    <property type="nucleotide sequence ID" value="NZ_CP036433.1"/>
</dbReference>
<dbReference type="Proteomes" id="UP000317648">
    <property type="component" value="Chromosome"/>
</dbReference>
<name>A0A518DMJ4_9BACT</name>
<dbReference type="Gene3D" id="3.90.850.10">
    <property type="entry name" value="Fumarylacetoacetase-like, C-terminal domain"/>
    <property type="match status" value="1"/>
</dbReference>
<dbReference type="GO" id="GO:0050385">
    <property type="term" value="F:ureidoglycolate lyase activity"/>
    <property type="evidence" value="ECO:0007669"/>
    <property type="project" value="UniProtKB-EC"/>
</dbReference>
<evidence type="ECO:0000313" key="4">
    <source>
        <dbReference type="EMBL" id="QDU93064.1"/>
    </source>
</evidence>
<organism evidence="4 5">
    <name type="scientific">Lignipirellula cremea</name>
    <dbReference type="NCBI Taxonomy" id="2528010"/>
    <lineage>
        <taxon>Bacteria</taxon>
        <taxon>Pseudomonadati</taxon>
        <taxon>Planctomycetota</taxon>
        <taxon>Planctomycetia</taxon>
        <taxon>Pirellulales</taxon>
        <taxon>Pirellulaceae</taxon>
        <taxon>Lignipirellula</taxon>
    </lineage>
</organism>
<evidence type="ECO:0000256" key="2">
    <source>
        <dbReference type="ARBA" id="ARBA00022723"/>
    </source>
</evidence>
<evidence type="ECO:0000313" key="5">
    <source>
        <dbReference type="Proteomes" id="UP000317648"/>
    </source>
</evidence>
<dbReference type="OrthoDB" id="9805307at2"/>
<dbReference type="InterPro" id="IPR051121">
    <property type="entry name" value="FAH"/>
</dbReference>
<dbReference type="AlphaFoldDB" id="A0A518DMJ4"/>
<dbReference type="InterPro" id="IPR036663">
    <property type="entry name" value="Fumarylacetoacetase_C_sf"/>
</dbReference>
<dbReference type="EC" id="4.3.2.3" evidence="4"/>
<dbReference type="KEGG" id="lcre:Pla8534_08410"/>
<keyword evidence="4" id="KW-0456">Lyase</keyword>
<protein>
    <submittedName>
        <fullName evidence="4">Ureidoglycolate lyase</fullName>
        <ecNumber evidence="4">4.3.2.3</ecNumber>
    </submittedName>
</protein>
<comment type="similarity">
    <text evidence="1">Belongs to the FAH family.</text>
</comment>
<dbReference type="GO" id="GO:0046872">
    <property type="term" value="F:metal ion binding"/>
    <property type="evidence" value="ECO:0007669"/>
    <property type="project" value="UniProtKB-KW"/>
</dbReference>
<dbReference type="PANTHER" id="PTHR42796:SF4">
    <property type="entry name" value="FUMARYLACETOACETATE HYDROLASE DOMAIN-CONTAINING PROTEIN 2A"/>
    <property type="match status" value="1"/>
</dbReference>
<dbReference type="SUPFAM" id="SSF56529">
    <property type="entry name" value="FAH"/>
    <property type="match status" value="1"/>
</dbReference>
<feature type="domain" description="Fumarylacetoacetase-like C-terminal" evidence="3">
    <location>
        <begin position="99"/>
        <end position="315"/>
    </location>
</feature>
<gene>
    <name evidence="4" type="ORF">Pla8534_08410</name>
</gene>
<dbReference type="GO" id="GO:0044281">
    <property type="term" value="P:small molecule metabolic process"/>
    <property type="evidence" value="ECO:0007669"/>
    <property type="project" value="UniProtKB-ARBA"/>
</dbReference>
<keyword evidence="2" id="KW-0479">Metal-binding</keyword>